<dbReference type="Proteomes" id="UP000230233">
    <property type="component" value="Chromosome II"/>
</dbReference>
<dbReference type="EMBL" id="PDUG01000002">
    <property type="protein sequence ID" value="PIC49168.1"/>
    <property type="molecule type" value="Genomic_DNA"/>
</dbReference>
<protein>
    <recommendedName>
        <fullName evidence="3">3'-5' exonuclease domain-containing protein</fullName>
    </recommendedName>
</protein>
<dbReference type="AlphaFoldDB" id="A0A2G5VBN3"/>
<sequence length="165" mass="18673">MPFFSFFRGFQMFLARAVEGRQKELSVHRKILTWGKEPILEWIQKKFGKLVSLKSAAEEAGLLKLETMSNWTNEILGQDQIIYAALDCVAMVRIAEHFKIPQSKKVIHNPLSTLGPHADGIHNSRGSEHSLSLWHPREESTDMPTVLFVASRGSESTPLPSMESR</sequence>
<dbReference type="InterPro" id="IPR036397">
    <property type="entry name" value="RNaseH_sf"/>
</dbReference>
<organism evidence="1 2">
    <name type="scientific">Caenorhabditis nigoni</name>
    <dbReference type="NCBI Taxonomy" id="1611254"/>
    <lineage>
        <taxon>Eukaryota</taxon>
        <taxon>Metazoa</taxon>
        <taxon>Ecdysozoa</taxon>
        <taxon>Nematoda</taxon>
        <taxon>Chromadorea</taxon>
        <taxon>Rhabditida</taxon>
        <taxon>Rhabditina</taxon>
        <taxon>Rhabditomorpha</taxon>
        <taxon>Rhabditoidea</taxon>
        <taxon>Rhabditidae</taxon>
        <taxon>Peloderinae</taxon>
        <taxon>Caenorhabditis</taxon>
    </lineage>
</organism>
<name>A0A2G5VBN3_9PELO</name>
<evidence type="ECO:0008006" key="3">
    <source>
        <dbReference type="Google" id="ProtNLM"/>
    </source>
</evidence>
<evidence type="ECO:0000313" key="2">
    <source>
        <dbReference type="Proteomes" id="UP000230233"/>
    </source>
</evidence>
<reference evidence="2" key="1">
    <citation type="submission" date="2017-10" db="EMBL/GenBank/DDBJ databases">
        <title>Rapid genome shrinkage in a self-fertile nematode reveals novel sperm competition proteins.</title>
        <authorList>
            <person name="Yin D."/>
            <person name="Schwarz E.M."/>
            <person name="Thomas C.G."/>
            <person name="Felde R.L."/>
            <person name="Korf I.F."/>
            <person name="Cutter A.D."/>
            <person name="Schartner C.M."/>
            <person name="Ralston E.J."/>
            <person name="Meyer B.J."/>
            <person name="Haag E.S."/>
        </authorList>
    </citation>
    <scope>NUCLEOTIDE SEQUENCE [LARGE SCALE GENOMIC DNA]</scope>
    <source>
        <strain evidence="2">JU1422</strain>
    </source>
</reference>
<dbReference type="GO" id="GO:0003676">
    <property type="term" value="F:nucleic acid binding"/>
    <property type="evidence" value="ECO:0007669"/>
    <property type="project" value="InterPro"/>
</dbReference>
<proteinExistence type="predicted"/>
<comment type="caution">
    <text evidence="1">The sequence shown here is derived from an EMBL/GenBank/DDBJ whole genome shotgun (WGS) entry which is preliminary data.</text>
</comment>
<accession>A0A2G5VBN3</accession>
<keyword evidence="2" id="KW-1185">Reference proteome</keyword>
<evidence type="ECO:0000313" key="1">
    <source>
        <dbReference type="EMBL" id="PIC49168.1"/>
    </source>
</evidence>
<dbReference type="Gene3D" id="3.30.420.10">
    <property type="entry name" value="Ribonuclease H-like superfamily/Ribonuclease H"/>
    <property type="match status" value="1"/>
</dbReference>
<gene>
    <name evidence="1" type="primary">Cnig_chr_II.g7859</name>
    <name evidence="1" type="ORF">B9Z55_007859</name>
</gene>